<feature type="domain" description="Stress-response A/B barrel" evidence="2">
    <location>
        <begin position="2"/>
        <end position="100"/>
    </location>
</feature>
<dbReference type="KEGG" id="cact:HZ995_01955"/>
<dbReference type="InterPro" id="IPR011008">
    <property type="entry name" value="Dimeric_a/b-barrel"/>
</dbReference>
<protein>
    <submittedName>
        <fullName evidence="3">Dabb family protein</fullName>
    </submittedName>
</protein>
<sequence>MIRHIVLVKFQPDVTDTQISAIFSELHDIKAKLPGVLSITAGRSESPEQIERGYMHGFVVDFTDWDTLQAYQDHPDHKVLGGKLVANAIGGIDGILVFDLPIDQAAE</sequence>
<dbReference type="Pfam" id="PF07876">
    <property type="entry name" value="Dabb"/>
    <property type="match status" value="1"/>
</dbReference>
<dbReference type="Proteomes" id="UP000665026">
    <property type="component" value="Chromosome"/>
</dbReference>
<dbReference type="InterPro" id="IPR044662">
    <property type="entry name" value="HS1/DABB1-like"/>
</dbReference>
<evidence type="ECO:0000313" key="3">
    <source>
        <dbReference type="EMBL" id="QTN36312.1"/>
    </source>
</evidence>
<dbReference type="InterPro" id="IPR013097">
    <property type="entry name" value="Dabb"/>
</dbReference>
<evidence type="ECO:0000259" key="2">
    <source>
        <dbReference type="PROSITE" id="PS51502"/>
    </source>
</evidence>
<dbReference type="PROSITE" id="PS51502">
    <property type="entry name" value="S_R_A_B_BARREL"/>
    <property type="match status" value="1"/>
</dbReference>
<dbReference type="SUPFAM" id="SSF54909">
    <property type="entry name" value="Dimeric alpha+beta barrel"/>
    <property type="match status" value="1"/>
</dbReference>
<comment type="subunit">
    <text evidence="1">Homodimer.</text>
</comment>
<accession>A0A975I7S5</accession>
<dbReference type="PANTHER" id="PTHR33178:SF10">
    <property type="entry name" value="STRESS-RESPONSE A_B BARREL DOMAIN-CONTAINING PROTEIN"/>
    <property type="match status" value="1"/>
</dbReference>
<dbReference type="AlphaFoldDB" id="A0A975I7S5"/>
<dbReference type="Gene3D" id="3.30.70.100">
    <property type="match status" value="1"/>
</dbReference>
<evidence type="ECO:0000313" key="4">
    <source>
        <dbReference type="Proteomes" id="UP000665026"/>
    </source>
</evidence>
<dbReference type="SMART" id="SM00886">
    <property type="entry name" value="Dabb"/>
    <property type="match status" value="1"/>
</dbReference>
<evidence type="ECO:0000256" key="1">
    <source>
        <dbReference type="ARBA" id="ARBA00011738"/>
    </source>
</evidence>
<dbReference type="PANTHER" id="PTHR33178">
    <property type="match status" value="1"/>
</dbReference>
<proteinExistence type="predicted"/>
<name>A0A975I7S5_9RHOB</name>
<dbReference type="EMBL" id="CP060010">
    <property type="protein sequence ID" value="QTN36312.1"/>
    <property type="molecule type" value="Genomic_DNA"/>
</dbReference>
<reference evidence="3" key="1">
    <citation type="submission" date="2020-07" db="EMBL/GenBank/DDBJ databases">
        <title>Genome sequences of bacteria associated with the marine, planktonic diatom Thalassiosira profunda strain ECT2AJA-044.</title>
        <authorList>
            <person name="Gargas C.B."/>
            <person name="Roberts W.R."/>
            <person name="Alverson A.J."/>
        </authorList>
    </citation>
    <scope>NUCLEOTIDE SEQUENCE</scope>
    <source>
        <strain evidence="3">ECT2AJA-044</strain>
    </source>
</reference>
<dbReference type="RefSeq" id="WP_209357014.1">
    <property type="nucleotide sequence ID" value="NZ_CP060010.1"/>
</dbReference>
<organism evidence="3 4">
    <name type="scientific">Cognatishimia activa</name>
    <dbReference type="NCBI Taxonomy" id="1715691"/>
    <lineage>
        <taxon>Bacteria</taxon>
        <taxon>Pseudomonadati</taxon>
        <taxon>Pseudomonadota</taxon>
        <taxon>Alphaproteobacteria</taxon>
        <taxon>Rhodobacterales</taxon>
        <taxon>Paracoccaceae</taxon>
        <taxon>Cognatishimia</taxon>
    </lineage>
</organism>
<gene>
    <name evidence="3" type="ORF">HZ995_01955</name>
</gene>